<name>A0AA41MVL9_SCICA</name>
<sequence>MKAPEKKKVDQLNAAHYSTGKCRRRHTASDEDVLRHQFGKKDSVQLHSNKGDLNLNCTAT</sequence>
<keyword evidence="3" id="KW-1185">Reference proteome</keyword>
<evidence type="ECO:0000313" key="2">
    <source>
        <dbReference type="EMBL" id="MBZ3878828.1"/>
    </source>
</evidence>
<dbReference type="AlphaFoldDB" id="A0AA41MVL9"/>
<organism evidence="2 3">
    <name type="scientific">Sciurus carolinensis</name>
    <name type="common">Eastern gray squirrel</name>
    <dbReference type="NCBI Taxonomy" id="30640"/>
    <lineage>
        <taxon>Eukaryota</taxon>
        <taxon>Metazoa</taxon>
        <taxon>Chordata</taxon>
        <taxon>Craniata</taxon>
        <taxon>Vertebrata</taxon>
        <taxon>Euteleostomi</taxon>
        <taxon>Mammalia</taxon>
        <taxon>Eutheria</taxon>
        <taxon>Euarchontoglires</taxon>
        <taxon>Glires</taxon>
        <taxon>Rodentia</taxon>
        <taxon>Sciuromorpha</taxon>
        <taxon>Sciuridae</taxon>
        <taxon>Sciurinae</taxon>
        <taxon>Sciurini</taxon>
        <taxon>Sciurus</taxon>
    </lineage>
</organism>
<evidence type="ECO:0000256" key="1">
    <source>
        <dbReference type="SAM" id="MobiDB-lite"/>
    </source>
</evidence>
<gene>
    <name evidence="2" type="ORF">SUZIE_149890</name>
</gene>
<evidence type="ECO:0000313" key="3">
    <source>
        <dbReference type="Proteomes" id="UP001166674"/>
    </source>
</evidence>
<dbReference type="EMBL" id="JAATJV010337394">
    <property type="protein sequence ID" value="MBZ3878828.1"/>
    <property type="molecule type" value="Genomic_DNA"/>
</dbReference>
<proteinExistence type="predicted"/>
<accession>A0AA41MVL9</accession>
<dbReference type="Proteomes" id="UP001166674">
    <property type="component" value="Unassembled WGS sequence"/>
</dbReference>
<comment type="caution">
    <text evidence="2">The sequence shown here is derived from an EMBL/GenBank/DDBJ whole genome shotgun (WGS) entry which is preliminary data.</text>
</comment>
<feature type="compositionally biased region" description="Basic and acidic residues" evidence="1">
    <location>
        <begin position="1"/>
        <end position="10"/>
    </location>
</feature>
<protein>
    <submittedName>
        <fullName evidence="2">Peptidyl-prolyl cis-trans isomerase-like 2</fullName>
    </submittedName>
</protein>
<feature type="region of interest" description="Disordered" evidence="1">
    <location>
        <begin position="1"/>
        <end position="28"/>
    </location>
</feature>
<dbReference type="GO" id="GO:0016853">
    <property type="term" value="F:isomerase activity"/>
    <property type="evidence" value="ECO:0007669"/>
    <property type="project" value="UniProtKB-KW"/>
</dbReference>
<reference evidence="2" key="1">
    <citation type="submission" date="2020-03" db="EMBL/GenBank/DDBJ databases">
        <title>Studies in the Genomics of Life Span.</title>
        <authorList>
            <person name="Glass D."/>
        </authorList>
    </citation>
    <scope>NUCLEOTIDE SEQUENCE</scope>
    <source>
        <strain evidence="2">SUZIE</strain>
        <tissue evidence="2">Muscle</tissue>
    </source>
</reference>
<keyword evidence="2" id="KW-0413">Isomerase</keyword>